<evidence type="ECO:0000313" key="2">
    <source>
        <dbReference type="EMBL" id="SDW24400.1"/>
    </source>
</evidence>
<dbReference type="Gene3D" id="3.40.630.30">
    <property type="match status" value="1"/>
</dbReference>
<feature type="domain" description="N-acetyltransferase" evidence="1">
    <location>
        <begin position="9"/>
        <end position="170"/>
    </location>
</feature>
<dbReference type="RefSeq" id="WP_090295455.1">
    <property type="nucleotide sequence ID" value="NZ_FNKI01000002.1"/>
</dbReference>
<keyword evidence="2" id="KW-0808">Transferase</keyword>
<reference evidence="3" key="1">
    <citation type="submission" date="2016-10" db="EMBL/GenBank/DDBJ databases">
        <authorList>
            <person name="Varghese N."/>
            <person name="Submissions S."/>
        </authorList>
    </citation>
    <scope>NUCLEOTIDE SEQUENCE [LARGE SCALE GENOMIC DNA]</scope>
    <source>
        <strain evidence="3">DSM 25030</strain>
    </source>
</reference>
<organism evidence="2 3">
    <name type="scientific">Flagellimonas zhangzhouensis</name>
    <dbReference type="NCBI Taxonomy" id="1073328"/>
    <lineage>
        <taxon>Bacteria</taxon>
        <taxon>Pseudomonadati</taxon>
        <taxon>Bacteroidota</taxon>
        <taxon>Flavobacteriia</taxon>
        <taxon>Flavobacteriales</taxon>
        <taxon>Flavobacteriaceae</taxon>
        <taxon>Flagellimonas</taxon>
    </lineage>
</organism>
<dbReference type="SUPFAM" id="SSF55729">
    <property type="entry name" value="Acyl-CoA N-acyltransferases (Nat)"/>
    <property type="match status" value="1"/>
</dbReference>
<name>A0A1H2RZ13_9FLAO</name>
<dbReference type="PANTHER" id="PTHR43415">
    <property type="entry name" value="SPERMIDINE N(1)-ACETYLTRANSFERASE"/>
    <property type="match status" value="1"/>
</dbReference>
<dbReference type="PROSITE" id="PS51186">
    <property type="entry name" value="GNAT"/>
    <property type="match status" value="1"/>
</dbReference>
<proteinExistence type="predicted"/>
<dbReference type="PANTHER" id="PTHR43415:SF3">
    <property type="entry name" value="GNAT-FAMILY ACETYLTRANSFERASE"/>
    <property type="match status" value="1"/>
</dbReference>
<evidence type="ECO:0000313" key="3">
    <source>
        <dbReference type="Proteomes" id="UP000199592"/>
    </source>
</evidence>
<sequence length="177" mass="20361">MLNLKGEHIYLRALEPSDLDFLYQLENDTSVWEVSGTLKPYSKKVLQLYLDNAHRDIYEVKQLRLCICNNSDECVGLIDLFDFDPKHRRAGIGIVISDPNDRNKGQGAEALALMCDYAFSVLDLHQIYANILEDNQASIHLFEKYGFEKIGVKKEWVRTSEGFKNEILFQKINSNVS</sequence>
<dbReference type="EMBL" id="FNMY01000001">
    <property type="protein sequence ID" value="SDW24400.1"/>
    <property type="molecule type" value="Genomic_DNA"/>
</dbReference>
<dbReference type="STRING" id="1073328.SAMN05216294_2199"/>
<evidence type="ECO:0000259" key="1">
    <source>
        <dbReference type="PROSITE" id="PS51186"/>
    </source>
</evidence>
<dbReference type="AlphaFoldDB" id="A0A1H2RZ13"/>
<gene>
    <name evidence="2" type="ORF">SAMN04487892_0847</name>
</gene>
<accession>A0A1H2RZ13</accession>
<dbReference type="GO" id="GO:0016747">
    <property type="term" value="F:acyltransferase activity, transferring groups other than amino-acyl groups"/>
    <property type="evidence" value="ECO:0007669"/>
    <property type="project" value="InterPro"/>
</dbReference>
<dbReference type="Pfam" id="PF13302">
    <property type="entry name" value="Acetyltransf_3"/>
    <property type="match status" value="1"/>
</dbReference>
<dbReference type="Proteomes" id="UP000199592">
    <property type="component" value="Unassembled WGS sequence"/>
</dbReference>
<dbReference type="OrthoDB" id="893030at2"/>
<dbReference type="InterPro" id="IPR016181">
    <property type="entry name" value="Acyl_CoA_acyltransferase"/>
</dbReference>
<protein>
    <submittedName>
        <fullName evidence="2">Diamine N-acetyltransferase</fullName>
    </submittedName>
</protein>
<keyword evidence="3" id="KW-1185">Reference proteome</keyword>
<dbReference type="InterPro" id="IPR000182">
    <property type="entry name" value="GNAT_dom"/>
</dbReference>
<dbReference type="CDD" id="cd04301">
    <property type="entry name" value="NAT_SF"/>
    <property type="match status" value="1"/>
</dbReference>